<evidence type="ECO:0000313" key="5">
    <source>
        <dbReference type="Proteomes" id="UP000193978"/>
    </source>
</evidence>
<reference evidence="4 5" key="1">
    <citation type="submission" date="2017-02" db="EMBL/GenBank/DDBJ databases">
        <authorList>
            <person name="Peterson S.W."/>
        </authorList>
    </citation>
    <scope>NUCLEOTIDE SEQUENCE [LARGE SCALE GENOMIC DNA]</scope>
    <source>
        <strain evidence="4 5">S285</strain>
    </source>
</reference>
<dbReference type="STRING" id="655015.B1812_03415"/>
<accession>A0A1W6MRR0</accession>
<dbReference type="RefSeq" id="WP_245300040.1">
    <property type="nucleotide sequence ID" value="NZ_AP027149.1"/>
</dbReference>
<dbReference type="Proteomes" id="UP000193978">
    <property type="component" value="Chromosome"/>
</dbReference>
<keyword evidence="2" id="KW-1133">Transmembrane helix</keyword>
<dbReference type="Pfam" id="PF10908">
    <property type="entry name" value="Tlde1_dom"/>
    <property type="match status" value="1"/>
</dbReference>
<evidence type="ECO:0000259" key="3">
    <source>
        <dbReference type="Pfam" id="PF10908"/>
    </source>
</evidence>
<dbReference type="KEGG" id="mbry:B1812_03415"/>
<keyword evidence="5" id="KW-1185">Reference proteome</keyword>
<dbReference type="InterPro" id="IPR021225">
    <property type="entry name" value="Tlde1_dom"/>
</dbReference>
<feature type="region of interest" description="Disordered" evidence="1">
    <location>
        <begin position="91"/>
        <end position="112"/>
    </location>
</feature>
<organism evidence="4 5">
    <name type="scientific">Methylocystis bryophila</name>
    <dbReference type="NCBI Taxonomy" id="655015"/>
    <lineage>
        <taxon>Bacteria</taxon>
        <taxon>Pseudomonadati</taxon>
        <taxon>Pseudomonadota</taxon>
        <taxon>Alphaproteobacteria</taxon>
        <taxon>Hyphomicrobiales</taxon>
        <taxon>Methylocystaceae</taxon>
        <taxon>Methylocystis</taxon>
    </lineage>
</organism>
<gene>
    <name evidence="4" type="ORF">B1812_03415</name>
</gene>
<feature type="compositionally biased region" description="Low complexity" evidence="1">
    <location>
        <begin position="100"/>
        <end position="112"/>
    </location>
</feature>
<evidence type="ECO:0000256" key="2">
    <source>
        <dbReference type="SAM" id="Phobius"/>
    </source>
</evidence>
<proteinExistence type="predicted"/>
<feature type="region of interest" description="Disordered" evidence="1">
    <location>
        <begin position="125"/>
        <end position="156"/>
    </location>
</feature>
<keyword evidence="2" id="KW-0812">Transmembrane</keyword>
<protein>
    <recommendedName>
        <fullName evidence="3">Tlde1 domain-containing protein</fullName>
    </recommendedName>
</protein>
<dbReference type="EMBL" id="CP019948">
    <property type="protein sequence ID" value="ARN80288.1"/>
    <property type="molecule type" value="Genomic_DNA"/>
</dbReference>
<keyword evidence="2" id="KW-0472">Membrane</keyword>
<feature type="transmembrane region" description="Helical" evidence="2">
    <location>
        <begin position="21"/>
        <end position="44"/>
    </location>
</feature>
<feature type="domain" description="Tlde1" evidence="3">
    <location>
        <begin position="260"/>
        <end position="361"/>
    </location>
</feature>
<sequence length="363" mass="38323">MTQQIGVKMRALVLDRLSRNIVSPTVPVVCGLSLAFLACVYGSLEPRANDPDKLAPTARGSQFPAATAQDVAETIAMGMRASLEPEVAALPEEEAPAPSPKLAMKAPEAAPAAVSAPAQKVAKLETKPELRSETTVVPQQAALEESEATPLPPRRPGKIAALVSRAEEALARRLAHRDGEEAANTAIDNRNIFEKLFGRSSAPAEKQGQALAYASPEAGGGVTSIAKATESQDSAKLGSDRFTAVYDISAGAVYLPDGRKLEAHSGLGESFDNPSQVHTRMRGPTPPALYSLTPREALFHGVAALRLTPISGNVFGRSGLLAHTYMLGPRGDSNGCVSFRDYQAFLRAFQSGQVKRLAVVAHL</sequence>
<evidence type="ECO:0000313" key="4">
    <source>
        <dbReference type="EMBL" id="ARN80288.1"/>
    </source>
</evidence>
<dbReference type="AlphaFoldDB" id="A0A1W6MRR0"/>
<name>A0A1W6MRR0_9HYPH</name>
<evidence type="ECO:0000256" key="1">
    <source>
        <dbReference type="SAM" id="MobiDB-lite"/>
    </source>
</evidence>